<evidence type="ECO:0000259" key="1">
    <source>
        <dbReference type="SMART" id="SM00849"/>
    </source>
</evidence>
<dbReference type="Gene3D" id="3.60.15.10">
    <property type="entry name" value="Ribonuclease Z/Hydroxyacylglutathione hydrolase-like"/>
    <property type="match status" value="1"/>
</dbReference>
<dbReference type="RefSeq" id="WP_174448471.1">
    <property type="nucleotide sequence ID" value="NZ_AP018732.1"/>
</dbReference>
<accession>A0A4P2VCI1</accession>
<reference evidence="2 3" key="1">
    <citation type="journal article" date="2019" name="ISME J.">
        <title>Isolation and characterization of a thermophilic sulfur- and iron-reducing thaumarchaeote from a terrestrial acidic hot spring.</title>
        <authorList>
            <person name="Kato S."/>
            <person name="Itoh T."/>
            <person name="Yuki M."/>
            <person name="Nagamori M."/>
            <person name="Ohnishi M."/>
            <person name="Uematsu K."/>
            <person name="Suzuki K."/>
            <person name="Takashina T."/>
            <person name="Ohkuma M."/>
        </authorList>
    </citation>
    <scope>NUCLEOTIDE SEQUENCE [LARGE SCALE GENOMIC DNA]</scope>
    <source>
        <strain evidence="2 3">NAS-02</strain>
    </source>
</reference>
<feature type="domain" description="Metallo-beta-lactamase" evidence="1">
    <location>
        <begin position="22"/>
        <end position="232"/>
    </location>
</feature>
<dbReference type="CDD" id="cd07725">
    <property type="entry name" value="TTHA1429-like_MBL-fold"/>
    <property type="match status" value="1"/>
</dbReference>
<dbReference type="PANTHER" id="PTHR23131">
    <property type="entry name" value="ENDORIBONUCLEASE LACTB2"/>
    <property type="match status" value="1"/>
</dbReference>
<evidence type="ECO:0000313" key="3">
    <source>
        <dbReference type="Proteomes" id="UP000509448"/>
    </source>
</evidence>
<gene>
    <name evidence="2" type="ORF">NAS2_0825</name>
</gene>
<dbReference type="Proteomes" id="UP000509448">
    <property type="component" value="Chromosome"/>
</dbReference>
<organism evidence="2 3">
    <name type="scientific">Conexivisphaera calida</name>
    <dbReference type="NCBI Taxonomy" id="1874277"/>
    <lineage>
        <taxon>Archaea</taxon>
        <taxon>Nitrososphaerota</taxon>
        <taxon>Conexivisphaeria</taxon>
        <taxon>Conexivisphaerales</taxon>
        <taxon>Conexivisphaeraceae</taxon>
        <taxon>Conexivisphaera</taxon>
    </lineage>
</organism>
<dbReference type="GeneID" id="55584637"/>
<dbReference type="Gene3D" id="1.10.10.10">
    <property type="entry name" value="Winged helix-like DNA-binding domain superfamily/Winged helix DNA-binding domain"/>
    <property type="match status" value="1"/>
</dbReference>
<dbReference type="EMBL" id="AP018732">
    <property type="protein sequence ID" value="BBE42214.1"/>
    <property type="molecule type" value="Genomic_DNA"/>
</dbReference>
<dbReference type="InterPro" id="IPR036866">
    <property type="entry name" value="RibonucZ/Hydroxyglut_hydro"/>
</dbReference>
<dbReference type="AlphaFoldDB" id="A0A4P2VCI1"/>
<dbReference type="InterPro" id="IPR036388">
    <property type="entry name" value="WH-like_DNA-bd_sf"/>
</dbReference>
<dbReference type="InterPro" id="IPR050662">
    <property type="entry name" value="Sec-metab_biosynth-thioest"/>
</dbReference>
<proteinExistence type="predicted"/>
<protein>
    <recommendedName>
        <fullName evidence="1">Metallo-beta-lactamase domain-containing protein</fullName>
    </recommendedName>
</protein>
<name>A0A4P2VCI1_9ARCH</name>
<dbReference type="SUPFAM" id="SSF56281">
    <property type="entry name" value="Metallo-hydrolase/oxidoreductase"/>
    <property type="match status" value="1"/>
</dbReference>
<sequence length="336" mass="36769">MESGALGRVIEVKVPIPIPLRYVNVYAVECGGEYALIDSGMASFNSAHALYKGLRSSGVDPRRISRVYITHFHADHATMAPLVHEVSGADLFIGRRELEATRNLDVEWVLDALRDGYRRHGAPEGLLDALVGRHPISGTAGMYRELASIGLRPVDDGERLPCGLTARSTPGHTPGHVVYVGYGAAFTGDHLLPGITSNVSWFPMEGFDALGEYMRSLRSLADMGLGRAFPGHGDGGISDVRGRAEEVLRHHAERLEEVLRALDGPSTAYEVASRIRWSIGSFDALDPYNRIFALGEALSHLVHLEAAGEVEEVGDAPVRWRRIRANRSRARRNTFS</sequence>
<keyword evidence="3" id="KW-1185">Reference proteome</keyword>
<evidence type="ECO:0000313" key="2">
    <source>
        <dbReference type="EMBL" id="BBE42214.1"/>
    </source>
</evidence>
<dbReference type="InterPro" id="IPR001279">
    <property type="entry name" value="Metallo-B-lactamas"/>
</dbReference>
<dbReference type="SMART" id="SM00849">
    <property type="entry name" value="Lactamase_B"/>
    <property type="match status" value="1"/>
</dbReference>
<dbReference type="PANTHER" id="PTHR23131:SF4">
    <property type="entry name" value="METALLO-BETA-LACTAMASE SUPERFAMILY POTEIN"/>
    <property type="match status" value="1"/>
</dbReference>
<dbReference type="KEGG" id="ccai:NAS2_0825"/>
<dbReference type="Pfam" id="PF00753">
    <property type="entry name" value="Lactamase_B"/>
    <property type="match status" value="1"/>
</dbReference>
<dbReference type="OrthoDB" id="197151at2157"/>